<organism evidence="7 8">
    <name type="scientific">Pristionchus fissidentatus</name>
    <dbReference type="NCBI Taxonomy" id="1538716"/>
    <lineage>
        <taxon>Eukaryota</taxon>
        <taxon>Metazoa</taxon>
        <taxon>Ecdysozoa</taxon>
        <taxon>Nematoda</taxon>
        <taxon>Chromadorea</taxon>
        <taxon>Rhabditida</taxon>
        <taxon>Rhabditina</taxon>
        <taxon>Diplogasteromorpha</taxon>
        <taxon>Diplogasteroidea</taxon>
        <taxon>Neodiplogasteridae</taxon>
        <taxon>Pristionchus</taxon>
    </lineage>
</organism>
<protein>
    <recommendedName>
        <fullName evidence="6">THAP-type domain-containing protein</fullName>
    </recommendedName>
</protein>
<keyword evidence="2 5" id="KW-0863">Zinc-finger</keyword>
<evidence type="ECO:0000259" key="6">
    <source>
        <dbReference type="PROSITE" id="PS50950"/>
    </source>
</evidence>
<evidence type="ECO:0000256" key="5">
    <source>
        <dbReference type="PROSITE-ProRule" id="PRU00309"/>
    </source>
</evidence>
<keyword evidence="8" id="KW-1185">Reference proteome</keyword>
<dbReference type="SUPFAM" id="SSF57716">
    <property type="entry name" value="Glucocorticoid receptor-like (DNA-binding domain)"/>
    <property type="match status" value="1"/>
</dbReference>
<keyword evidence="1" id="KW-0479">Metal-binding</keyword>
<evidence type="ECO:0000313" key="7">
    <source>
        <dbReference type="EMBL" id="GMT30195.1"/>
    </source>
</evidence>
<dbReference type="GO" id="GO:0003677">
    <property type="term" value="F:DNA binding"/>
    <property type="evidence" value="ECO:0007669"/>
    <property type="project" value="UniProtKB-UniRule"/>
</dbReference>
<dbReference type="SMART" id="SM00980">
    <property type="entry name" value="THAP"/>
    <property type="match status" value="1"/>
</dbReference>
<proteinExistence type="predicted"/>
<feature type="non-terminal residue" evidence="7">
    <location>
        <position position="132"/>
    </location>
</feature>
<evidence type="ECO:0000256" key="2">
    <source>
        <dbReference type="ARBA" id="ARBA00022771"/>
    </source>
</evidence>
<evidence type="ECO:0000313" key="8">
    <source>
        <dbReference type="Proteomes" id="UP001432322"/>
    </source>
</evidence>
<dbReference type="InterPro" id="IPR006612">
    <property type="entry name" value="THAP_Znf"/>
</dbReference>
<dbReference type="AlphaFoldDB" id="A0AAV5WI46"/>
<name>A0AAV5WI46_9BILA</name>
<sequence length="132" mass="15555">VLQMAMLRTCVVCGKFDNQRNMRTFTLTEWRRVEWIRAVTQTPEQEKELIERMNKEDKPRLCDSHFGPECFDVTPTAVILRIDAVPRYTVPLSRPYKAEKKSAHYPTKKETLEYERQLLKSSITRVVIDPVL</sequence>
<dbReference type="PROSITE" id="PS50950">
    <property type="entry name" value="ZF_THAP"/>
    <property type="match status" value="1"/>
</dbReference>
<gene>
    <name evidence="7" type="ORF">PFISCL1PPCAC_21492</name>
</gene>
<evidence type="ECO:0000256" key="1">
    <source>
        <dbReference type="ARBA" id="ARBA00022723"/>
    </source>
</evidence>
<dbReference type="EMBL" id="BTSY01000005">
    <property type="protein sequence ID" value="GMT30195.1"/>
    <property type="molecule type" value="Genomic_DNA"/>
</dbReference>
<feature type="domain" description="THAP-type" evidence="6">
    <location>
        <begin position="6"/>
        <end position="89"/>
    </location>
</feature>
<reference evidence="7" key="1">
    <citation type="submission" date="2023-10" db="EMBL/GenBank/DDBJ databases">
        <title>Genome assembly of Pristionchus species.</title>
        <authorList>
            <person name="Yoshida K."/>
            <person name="Sommer R.J."/>
        </authorList>
    </citation>
    <scope>NUCLEOTIDE SEQUENCE</scope>
    <source>
        <strain evidence="7">RS5133</strain>
    </source>
</reference>
<dbReference type="Proteomes" id="UP001432322">
    <property type="component" value="Unassembled WGS sequence"/>
</dbReference>
<evidence type="ECO:0000256" key="3">
    <source>
        <dbReference type="ARBA" id="ARBA00022833"/>
    </source>
</evidence>
<keyword evidence="4 5" id="KW-0238">DNA-binding</keyword>
<comment type="caution">
    <text evidence="7">The sequence shown here is derived from an EMBL/GenBank/DDBJ whole genome shotgun (WGS) entry which is preliminary data.</text>
</comment>
<evidence type="ECO:0000256" key="4">
    <source>
        <dbReference type="ARBA" id="ARBA00023125"/>
    </source>
</evidence>
<accession>A0AAV5WI46</accession>
<feature type="non-terminal residue" evidence="7">
    <location>
        <position position="1"/>
    </location>
</feature>
<dbReference type="GO" id="GO:0008270">
    <property type="term" value="F:zinc ion binding"/>
    <property type="evidence" value="ECO:0007669"/>
    <property type="project" value="UniProtKB-KW"/>
</dbReference>
<keyword evidence="3" id="KW-0862">Zinc</keyword>